<evidence type="ECO:0000259" key="9">
    <source>
        <dbReference type="Pfam" id="PF24807"/>
    </source>
</evidence>
<comment type="caution">
    <text evidence="10">The sequence shown here is derived from an EMBL/GenBank/DDBJ whole genome shotgun (WGS) entry which is preliminary data.</text>
</comment>
<dbReference type="GO" id="GO:0051301">
    <property type="term" value="P:cell division"/>
    <property type="evidence" value="ECO:0007669"/>
    <property type="project" value="UniProtKB-KW"/>
</dbReference>
<protein>
    <recommendedName>
        <fullName evidence="12">Anaphase-promoting complex subunit 4 WD40 domain-containing protein</fullName>
    </recommendedName>
</protein>
<dbReference type="PROSITE" id="PS50082">
    <property type="entry name" value="WD_REPEATS_2"/>
    <property type="match status" value="3"/>
</dbReference>
<dbReference type="InterPro" id="IPR056150">
    <property type="entry name" value="WD40_CDC20-Fz"/>
</dbReference>
<proteinExistence type="inferred from homology"/>
<dbReference type="SMART" id="SM00320">
    <property type="entry name" value="WD40"/>
    <property type="match status" value="5"/>
</dbReference>
<dbReference type="Pfam" id="PF12894">
    <property type="entry name" value="ANAPC4_WD40"/>
    <property type="match status" value="1"/>
</dbReference>
<accession>A0A9J5ZVW4</accession>
<dbReference type="Proteomes" id="UP000824120">
    <property type="component" value="Chromosome 3"/>
</dbReference>
<dbReference type="GO" id="GO:1990757">
    <property type="term" value="F:ubiquitin ligase activator activity"/>
    <property type="evidence" value="ECO:0007669"/>
    <property type="project" value="TreeGrafter"/>
</dbReference>
<reference evidence="10 11" key="1">
    <citation type="submission" date="2020-09" db="EMBL/GenBank/DDBJ databases">
        <title>De no assembly of potato wild relative species, Solanum commersonii.</title>
        <authorList>
            <person name="Cho K."/>
        </authorList>
    </citation>
    <scope>NUCLEOTIDE SEQUENCE [LARGE SCALE GENOMIC DNA]</scope>
    <source>
        <strain evidence="10">LZ3.2</strain>
        <tissue evidence="10">Leaf</tissue>
    </source>
</reference>
<dbReference type="Gene3D" id="2.130.10.10">
    <property type="entry name" value="YVTN repeat-like/Quinoprotein amine dehydrogenase"/>
    <property type="match status" value="2"/>
</dbReference>
<feature type="repeat" description="WD" evidence="7">
    <location>
        <begin position="187"/>
        <end position="220"/>
    </location>
</feature>
<dbReference type="PROSITE" id="PS50294">
    <property type="entry name" value="WD_REPEATS_REGION"/>
    <property type="match status" value="1"/>
</dbReference>
<comment type="similarity">
    <text evidence="1">Belongs to the WD repeat CDC20/Fizzy family.</text>
</comment>
<dbReference type="GO" id="GO:1905786">
    <property type="term" value="P:positive regulation of anaphase-promoting complex-dependent catabolic process"/>
    <property type="evidence" value="ECO:0007669"/>
    <property type="project" value="TreeGrafter"/>
</dbReference>
<evidence type="ECO:0000256" key="2">
    <source>
        <dbReference type="ARBA" id="ARBA00022574"/>
    </source>
</evidence>
<feature type="domain" description="Anaphase-promoting complex subunit 4-like WD40" evidence="8">
    <location>
        <begin position="178"/>
        <end position="226"/>
    </location>
</feature>
<dbReference type="InterPro" id="IPR033010">
    <property type="entry name" value="Cdc20/Fizzy"/>
</dbReference>
<dbReference type="InterPro" id="IPR036322">
    <property type="entry name" value="WD40_repeat_dom_sf"/>
</dbReference>
<dbReference type="GO" id="GO:0031145">
    <property type="term" value="P:anaphase-promoting complex-dependent catabolic process"/>
    <property type="evidence" value="ECO:0007669"/>
    <property type="project" value="TreeGrafter"/>
</dbReference>
<evidence type="ECO:0000256" key="7">
    <source>
        <dbReference type="PROSITE-ProRule" id="PRU00221"/>
    </source>
</evidence>
<name>A0A9J5ZVW4_SOLCO</name>
<evidence type="ECO:0000313" key="10">
    <source>
        <dbReference type="EMBL" id="KAG5616409.1"/>
    </source>
</evidence>
<dbReference type="PANTHER" id="PTHR19918:SF43">
    <property type="entry name" value="CELL DIVISION CYCLE 20.2, COFACTOR OF APC COMPLEX-LIKE ISOFORM X2"/>
    <property type="match status" value="1"/>
</dbReference>
<evidence type="ECO:0000313" key="11">
    <source>
        <dbReference type="Proteomes" id="UP000824120"/>
    </source>
</evidence>
<feature type="repeat" description="WD" evidence="7">
    <location>
        <begin position="294"/>
        <end position="326"/>
    </location>
</feature>
<keyword evidence="4" id="KW-0677">Repeat</keyword>
<keyword evidence="6" id="KW-0131">Cell cycle</keyword>
<sequence>MNDNSLTRIQPDWYSPTRLHDTPLDYDFPGDRFIPNRSLMDLDQAHTLLTNRTNNKLRKPNFNDEYRRKMEENLKLDVEGRPFRMMVFRGSPKSSRQSTRLIDEMRHSDKEIPLQINENRRYRKFPLKATRTLDAPLLSDDYYSNVMDWGKSNILAVVLGSILYIWNAQVQKAGVLMEVKREDDCPTSVAWSDDGKIVAVGCDSSKLQLWDAETSRLVRLVNVGYIVVETVFFLVVYIEVIDFFRSHKQVRDLQGHQSRVGCVSWNGHILTSGSKDRAIINHDVRARSNLVSVTRAHRGEVCGVKWSSTGNALASGGNDNLVYIWDNFKTSSRHYMHRFNEHHAAVKALAWCPYSSDVLASGGGIDDGCLKIWNTQKGTCISTNETGAQASFNITFAIFLSNDISICGLQWNRHHKEILSGHGFGTGESHCQLCLWSYPSMARIGEPLRHASSSRILHLSQSPDGLTVVSAGADETLRFWEIFGPPQESSENVTHLDNLLSLKASAVR</sequence>
<dbReference type="InterPro" id="IPR015943">
    <property type="entry name" value="WD40/YVTN_repeat-like_dom_sf"/>
</dbReference>
<evidence type="ECO:0008006" key="12">
    <source>
        <dbReference type="Google" id="ProtNLM"/>
    </source>
</evidence>
<keyword evidence="5" id="KW-0498">Mitosis</keyword>
<keyword evidence="11" id="KW-1185">Reference proteome</keyword>
<dbReference type="PROSITE" id="PS00678">
    <property type="entry name" value="WD_REPEATS_1"/>
    <property type="match status" value="1"/>
</dbReference>
<evidence type="ECO:0000256" key="3">
    <source>
        <dbReference type="ARBA" id="ARBA00022618"/>
    </source>
</evidence>
<dbReference type="Pfam" id="PF24807">
    <property type="entry name" value="WD40_CDC20-Fz"/>
    <property type="match status" value="1"/>
</dbReference>
<keyword evidence="2 7" id="KW-0853">WD repeat</keyword>
<dbReference type="PANTHER" id="PTHR19918">
    <property type="entry name" value="CELL DIVISION CYCLE 20 CDC20 FIZZY -RELATED"/>
    <property type="match status" value="1"/>
</dbReference>
<gene>
    <name evidence="10" type="ORF">H5410_016233</name>
</gene>
<feature type="repeat" description="WD" evidence="7">
    <location>
        <begin position="449"/>
        <end position="482"/>
    </location>
</feature>
<dbReference type="InterPro" id="IPR001680">
    <property type="entry name" value="WD40_rpt"/>
</dbReference>
<evidence type="ECO:0000256" key="5">
    <source>
        <dbReference type="ARBA" id="ARBA00022776"/>
    </source>
</evidence>
<keyword evidence="3" id="KW-0132">Cell division</keyword>
<dbReference type="AlphaFoldDB" id="A0A9J5ZVW4"/>
<dbReference type="EMBL" id="JACXVP010000003">
    <property type="protein sequence ID" value="KAG5616409.1"/>
    <property type="molecule type" value="Genomic_DNA"/>
</dbReference>
<dbReference type="SUPFAM" id="SSF50978">
    <property type="entry name" value="WD40 repeat-like"/>
    <property type="match status" value="1"/>
</dbReference>
<feature type="domain" description="CDC20/Fizzy WD40" evidence="9">
    <location>
        <begin position="238"/>
        <end position="480"/>
    </location>
</feature>
<dbReference type="OrthoDB" id="10263272at2759"/>
<evidence type="ECO:0000259" key="8">
    <source>
        <dbReference type="Pfam" id="PF12894"/>
    </source>
</evidence>
<organism evidence="10 11">
    <name type="scientific">Solanum commersonii</name>
    <name type="common">Commerson's wild potato</name>
    <name type="synonym">Commerson's nightshade</name>
    <dbReference type="NCBI Taxonomy" id="4109"/>
    <lineage>
        <taxon>Eukaryota</taxon>
        <taxon>Viridiplantae</taxon>
        <taxon>Streptophyta</taxon>
        <taxon>Embryophyta</taxon>
        <taxon>Tracheophyta</taxon>
        <taxon>Spermatophyta</taxon>
        <taxon>Magnoliopsida</taxon>
        <taxon>eudicotyledons</taxon>
        <taxon>Gunneridae</taxon>
        <taxon>Pentapetalae</taxon>
        <taxon>asterids</taxon>
        <taxon>lamiids</taxon>
        <taxon>Solanales</taxon>
        <taxon>Solanaceae</taxon>
        <taxon>Solanoideae</taxon>
        <taxon>Solaneae</taxon>
        <taxon>Solanum</taxon>
    </lineage>
</organism>
<dbReference type="InterPro" id="IPR019775">
    <property type="entry name" value="WD40_repeat_CS"/>
</dbReference>
<evidence type="ECO:0000256" key="4">
    <source>
        <dbReference type="ARBA" id="ARBA00022737"/>
    </source>
</evidence>
<dbReference type="GO" id="GO:0005680">
    <property type="term" value="C:anaphase-promoting complex"/>
    <property type="evidence" value="ECO:0007669"/>
    <property type="project" value="TreeGrafter"/>
</dbReference>
<dbReference type="InterPro" id="IPR024977">
    <property type="entry name" value="Apc4-like_WD40_dom"/>
</dbReference>
<evidence type="ECO:0000256" key="6">
    <source>
        <dbReference type="ARBA" id="ARBA00023306"/>
    </source>
</evidence>
<evidence type="ECO:0000256" key="1">
    <source>
        <dbReference type="ARBA" id="ARBA00006445"/>
    </source>
</evidence>
<dbReference type="GO" id="GO:0010997">
    <property type="term" value="F:anaphase-promoting complex binding"/>
    <property type="evidence" value="ECO:0007669"/>
    <property type="project" value="InterPro"/>
</dbReference>